<reference evidence="2" key="2">
    <citation type="submission" date="2022-01" db="EMBL/GenBank/DDBJ databases">
        <authorList>
            <person name="Yamashiro T."/>
            <person name="Shiraishi A."/>
            <person name="Satake H."/>
            <person name="Nakayama K."/>
        </authorList>
    </citation>
    <scope>NUCLEOTIDE SEQUENCE</scope>
</reference>
<protein>
    <submittedName>
        <fullName evidence="2">Uncharacterized protein</fullName>
    </submittedName>
</protein>
<evidence type="ECO:0000256" key="1">
    <source>
        <dbReference type="SAM" id="Coils"/>
    </source>
</evidence>
<comment type="caution">
    <text evidence="2">The sequence shown here is derived from an EMBL/GenBank/DDBJ whole genome shotgun (WGS) entry which is preliminary data.</text>
</comment>
<sequence length="145" mass="16683">MNMEPTYLKQATSSALYCANVFKAQLDGPNLEKAAIPTSRKSGPTMMHDIHVRMSDARENINCKFAMNMDNLLALLEAENSQHADKYKKLEEIYERKIVELKEDNEKKLELMRKEFVNERANLVEDTVRKILEKLPPGVARMVLT</sequence>
<name>A0ABQ4XFW1_9ASTR</name>
<dbReference type="EMBL" id="BQNB010009484">
    <property type="protein sequence ID" value="GJS64168.1"/>
    <property type="molecule type" value="Genomic_DNA"/>
</dbReference>
<proteinExistence type="predicted"/>
<evidence type="ECO:0000313" key="3">
    <source>
        <dbReference type="Proteomes" id="UP001151760"/>
    </source>
</evidence>
<evidence type="ECO:0000313" key="2">
    <source>
        <dbReference type="EMBL" id="GJS64168.1"/>
    </source>
</evidence>
<accession>A0ABQ4XFW1</accession>
<organism evidence="2 3">
    <name type="scientific">Tanacetum coccineum</name>
    <dbReference type="NCBI Taxonomy" id="301880"/>
    <lineage>
        <taxon>Eukaryota</taxon>
        <taxon>Viridiplantae</taxon>
        <taxon>Streptophyta</taxon>
        <taxon>Embryophyta</taxon>
        <taxon>Tracheophyta</taxon>
        <taxon>Spermatophyta</taxon>
        <taxon>Magnoliopsida</taxon>
        <taxon>eudicotyledons</taxon>
        <taxon>Gunneridae</taxon>
        <taxon>Pentapetalae</taxon>
        <taxon>asterids</taxon>
        <taxon>campanulids</taxon>
        <taxon>Asterales</taxon>
        <taxon>Asteraceae</taxon>
        <taxon>Asteroideae</taxon>
        <taxon>Anthemideae</taxon>
        <taxon>Anthemidinae</taxon>
        <taxon>Tanacetum</taxon>
    </lineage>
</organism>
<gene>
    <name evidence="2" type="ORF">Tco_0678732</name>
</gene>
<keyword evidence="3" id="KW-1185">Reference proteome</keyword>
<feature type="coiled-coil region" evidence="1">
    <location>
        <begin position="73"/>
        <end position="111"/>
    </location>
</feature>
<keyword evidence="1" id="KW-0175">Coiled coil</keyword>
<dbReference type="Proteomes" id="UP001151760">
    <property type="component" value="Unassembled WGS sequence"/>
</dbReference>
<reference evidence="2" key="1">
    <citation type="journal article" date="2022" name="Int. J. Mol. Sci.">
        <title>Draft Genome of Tanacetum Coccineum: Genomic Comparison of Closely Related Tanacetum-Family Plants.</title>
        <authorList>
            <person name="Yamashiro T."/>
            <person name="Shiraishi A."/>
            <person name="Nakayama K."/>
            <person name="Satake H."/>
        </authorList>
    </citation>
    <scope>NUCLEOTIDE SEQUENCE</scope>
</reference>